<proteinExistence type="predicted"/>
<evidence type="ECO:0000313" key="1">
    <source>
        <dbReference type="EMBL" id="QYW02012.1"/>
    </source>
</evidence>
<gene>
    <name evidence="1" type="ORF">CPT_Siara_009</name>
</gene>
<dbReference type="EMBL" id="MZ326859">
    <property type="protein sequence ID" value="QYW02012.1"/>
    <property type="molecule type" value="Genomic_DNA"/>
</dbReference>
<sequence>MNDTTHYPARWGYWAVFCYEYCWAYRPAVVDDYGNLVRVDTGKAHMWAQS</sequence>
<accession>A0AAE7WME9</accession>
<dbReference type="Proteomes" id="UP000827319">
    <property type="component" value="Segment"/>
</dbReference>
<protein>
    <submittedName>
        <fullName evidence="1">Uncharacterized protein</fullName>
    </submittedName>
</protein>
<organism evidence="1 2">
    <name type="scientific">Stenotrophomonas phage Siara</name>
    <dbReference type="NCBI Taxonomy" id="2859658"/>
    <lineage>
        <taxon>Viruses</taxon>
        <taxon>Duplodnaviria</taxon>
        <taxon>Heunggongvirae</taxon>
        <taxon>Uroviricota</taxon>
        <taxon>Caudoviricetes</taxon>
        <taxon>Beaumontvirinae</taxon>
        <taxon>Siaravirus</taxon>
        <taxon>Siaravirus siara</taxon>
    </lineage>
</organism>
<evidence type="ECO:0000313" key="2">
    <source>
        <dbReference type="Proteomes" id="UP000827319"/>
    </source>
</evidence>
<keyword evidence="2" id="KW-1185">Reference proteome</keyword>
<name>A0AAE7WME9_9CAUD</name>
<reference evidence="1" key="1">
    <citation type="submission" date="2021-06" db="EMBL/GenBank/DDBJ databases">
        <title>Complete genome sequence of Stenotrophomonas maltophilia phage Siara.</title>
        <authorList>
            <person name="Marmion J."/>
            <person name="Tate N."/>
            <person name="Clark J."/>
            <person name="Le T."/>
            <person name="Liu M."/>
            <person name="Burrowes B."/>
            <person name="Gill J."/>
        </authorList>
    </citation>
    <scope>NUCLEOTIDE SEQUENCE</scope>
</reference>